<evidence type="ECO:0000256" key="18">
    <source>
        <dbReference type="ARBA" id="ARBA00023180"/>
    </source>
</evidence>
<evidence type="ECO:0000256" key="4">
    <source>
        <dbReference type="ARBA" id="ARBA00010217"/>
    </source>
</evidence>
<evidence type="ECO:0000256" key="14">
    <source>
        <dbReference type="ARBA" id="ARBA00022840"/>
    </source>
</evidence>
<dbReference type="PROSITE" id="PS00108">
    <property type="entry name" value="PROTEIN_KINASE_ST"/>
    <property type="match status" value="1"/>
</dbReference>
<feature type="compositionally biased region" description="Basic residues" evidence="23">
    <location>
        <begin position="690"/>
        <end position="699"/>
    </location>
</feature>
<dbReference type="STRING" id="3818.A0A444ZXF9"/>
<keyword evidence="8 24" id="KW-0812">Transmembrane</keyword>
<feature type="compositionally biased region" description="Acidic residues" evidence="23">
    <location>
        <begin position="314"/>
        <end position="323"/>
    </location>
</feature>
<feature type="compositionally biased region" description="Low complexity" evidence="23">
    <location>
        <begin position="662"/>
        <end position="688"/>
    </location>
</feature>
<evidence type="ECO:0000256" key="22">
    <source>
        <dbReference type="PROSITE-ProRule" id="PRU10141"/>
    </source>
</evidence>
<dbReference type="InterPro" id="IPR011009">
    <property type="entry name" value="Kinase-like_dom_sf"/>
</dbReference>
<evidence type="ECO:0000256" key="23">
    <source>
        <dbReference type="SAM" id="MobiDB-lite"/>
    </source>
</evidence>
<dbReference type="GO" id="GO:0002229">
    <property type="term" value="P:defense response to oomycetes"/>
    <property type="evidence" value="ECO:0007669"/>
    <property type="project" value="UniProtKB-ARBA"/>
</dbReference>
<dbReference type="GO" id="GO:0005886">
    <property type="term" value="C:plasma membrane"/>
    <property type="evidence" value="ECO:0007669"/>
    <property type="project" value="UniProtKB-SubCell"/>
</dbReference>
<comment type="similarity">
    <text evidence="2">Belongs to the leguminous lectin family.</text>
</comment>
<proteinExistence type="inferred from homology"/>
<dbReference type="InterPro" id="IPR017441">
    <property type="entry name" value="Protein_kinase_ATP_BS"/>
</dbReference>
<evidence type="ECO:0000256" key="5">
    <source>
        <dbReference type="ARBA" id="ARBA00022475"/>
    </source>
</evidence>
<evidence type="ECO:0000256" key="7">
    <source>
        <dbReference type="ARBA" id="ARBA00022679"/>
    </source>
</evidence>
<evidence type="ECO:0000256" key="13">
    <source>
        <dbReference type="ARBA" id="ARBA00022821"/>
    </source>
</evidence>
<evidence type="ECO:0000256" key="16">
    <source>
        <dbReference type="ARBA" id="ARBA00023136"/>
    </source>
</evidence>
<keyword evidence="11 22" id="KW-0547">Nucleotide-binding</keyword>
<dbReference type="InterPro" id="IPR000985">
    <property type="entry name" value="Lectin_LegA_CS"/>
</dbReference>
<dbReference type="Gene3D" id="2.60.120.200">
    <property type="match status" value="1"/>
</dbReference>
<comment type="similarity">
    <text evidence="4">In the C-terminal section; belongs to the protein kinase superfamily. Ser/Thr protein kinase family.</text>
</comment>
<dbReference type="PANTHER" id="PTHR27007">
    <property type="match status" value="1"/>
</dbReference>
<dbReference type="PROSITE" id="PS00308">
    <property type="entry name" value="LECTIN_LEGUME_ALPHA"/>
    <property type="match status" value="1"/>
</dbReference>
<feature type="region of interest" description="Disordered" evidence="23">
    <location>
        <begin position="314"/>
        <end position="335"/>
    </location>
</feature>
<dbReference type="InterPro" id="IPR050528">
    <property type="entry name" value="L-type_Lectin-RKs"/>
</dbReference>
<dbReference type="FunFam" id="2.60.120.200:FF:000103">
    <property type="entry name" value="L-type lectin-domain containing receptor kinase IX.1"/>
    <property type="match status" value="1"/>
</dbReference>
<feature type="binding site" evidence="22">
    <location>
        <position position="381"/>
    </location>
    <ligand>
        <name>ATP</name>
        <dbReference type="ChEBI" id="CHEBI:30616"/>
    </ligand>
</feature>
<dbReference type="InterPro" id="IPR000719">
    <property type="entry name" value="Prot_kinase_dom"/>
</dbReference>
<dbReference type="PROSITE" id="PS00107">
    <property type="entry name" value="PROTEIN_KINASE_ATP"/>
    <property type="match status" value="1"/>
</dbReference>
<evidence type="ECO:0000256" key="21">
    <source>
        <dbReference type="ARBA" id="ARBA00063357"/>
    </source>
</evidence>
<dbReference type="InterPro" id="IPR001220">
    <property type="entry name" value="Legume_lectin_dom"/>
</dbReference>
<dbReference type="Gene3D" id="1.10.510.10">
    <property type="entry name" value="Transferase(Phosphotransferase) domain 1"/>
    <property type="match status" value="1"/>
</dbReference>
<comment type="caution">
    <text evidence="26">The sequence shown here is derived from an EMBL/GenBank/DDBJ whole genome shotgun (WGS) entry which is preliminary data.</text>
</comment>
<keyword evidence="5" id="KW-1003">Cell membrane</keyword>
<dbReference type="Pfam" id="PF00139">
    <property type="entry name" value="Lectin_legB"/>
    <property type="match status" value="1"/>
</dbReference>
<comment type="subunit">
    <text evidence="21">Interacts with ABCG40.</text>
</comment>
<dbReference type="SUPFAM" id="SSF49899">
    <property type="entry name" value="Concanavalin A-like lectins/glucanases"/>
    <property type="match status" value="1"/>
</dbReference>
<keyword evidence="17" id="KW-0675">Receptor</keyword>
<dbReference type="GO" id="GO:0009626">
    <property type="term" value="P:plant-type hypersensitive response"/>
    <property type="evidence" value="ECO:0007669"/>
    <property type="project" value="UniProtKB-ARBA"/>
</dbReference>
<keyword evidence="10" id="KW-0430">Lectin</keyword>
<dbReference type="CDD" id="cd06899">
    <property type="entry name" value="lectin_legume_LecRK_Arcelin_ConA"/>
    <property type="match status" value="1"/>
</dbReference>
<feature type="region of interest" description="Disordered" evidence="23">
    <location>
        <begin position="657"/>
        <end position="699"/>
    </location>
</feature>
<dbReference type="InterPro" id="IPR013320">
    <property type="entry name" value="ConA-like_dom_sf"/>
</dbReference>
<evidence type="ECO:0000256" key="17">
    <source>
        <dbReference type="ARBA" id="ARBA00023170"/>
    </source>
</evidence>
<keyword evidence="7" id="KW-0808">Transferase</keyword>
<dbReference type="CDD" id="cd14066">
    <property type="entry name" value="STKc_IRAK"/>
    <property type="match status" value="1"/>
</dbReference>
<dbReference type="FunFam" id="3.30.200.20:FF:000168">
    <property type="entry name" value="L-type lectin-domain containing receptor kinase IX.1"/>
    <property type="match status" value="1"/>
</dbReference>
<keyword evidence="15 24" id="KW-1133">Transmembrane helix</keyword>
<dbReference type="AlphaFoldDB" id="A0A444ZXF9"/>
<evidence type="ECO:0000256" key="9">
    <source>
        <dbReference type="ARBA" id="ARBA00022729"/>
    </source>
</evidence>
<evidence type="ECO:0000259" key="25">
    <source>
        <dbReference type="PROSITE" id="PS50011"/>
    </source>
</evidence>
<dbReference type="InterPro" id="IPR008271">
    <property type="entry name" value="Ser/Thr_kinase_AS"/>
</dbReference>
<keyword evidence="27" id="KW-1185">Reference proteome</keyword>
<gene>
    <name evidence="26" type="ORF">Ahy_B03g063325</name>
</gene>
<comment type="subcellular location">
    <subcellularLocation>
        <location evidence="1">Cell membrane</location>
        <topology evidence="1">Single-pass type I membrane protein</topology>
    </subcellularLocation>
</comment>
<evidence type="ECO:0000256" key="10">
    <source>
        <dbReference type="ARBA" id="ARBA00022734"/>
    </source>
</evidence>
<comment type="function">
    <text evidence="20">Promotes hydrogen peroxide H(2)O(2) production and cell death.</text>
</comment>
<reference evidence="26 27" key="1">
    <citation type="submission" date="2019-01" db="EMBL/GenBank/DDBJ databases">
        <title>Sequencing of cultivated peanut Arachis hypogaea provides insights into genome evolution and oil improvement.</title>
        <authorList>
            <person name="Chen X."/>
        </authorList>
    </citation>
    <scope>NUCLEOTIDE SEQUENCE [LARGE SCALE GENOMIC DNA]</scope>
    <source>
        <strain evidence="27">cv. Fuhuasheng</strain>
        <tissue evidence="26">Leaves</tissue>
    </source>
</reference>
<dbReference type="Gene3D" id="3.30.200.20">
    <property type="entry name" value="Phosphorylase Kinase, domain 1"/>
    <property type="match status" value="1"/>
</dbReference>
<dbReference type="GO" id="GO:0004674">
    <property type="term" value="F:protein serine/threonine kinase activity"/>
    <property type="evidence" value="ECO:0007669"/>
    <property type="project" value="UniProtKB-KW"/>
</dbReference>
<keyword evidence="14 22" id="KW-0067">ATP-binding</keyword>
<feature type="domain" description="Protein kinase" evidence="25">
    <location>
        <begin position="352"/>
        <end position="630"/>
    </location>
</feature>
<dbReference type="FunFam" id="1.10.510.10:FF:000240">
    <property type="entry name" value="Lectin-domain containing receptor kinase A4.3"/>
    <property type="match status" value="1"/>
</dbReference>
<dbReference type="Pfam" id="PF00069">
    <property type="entry name" value="Pkinase"/>
    <property type="match status" value="1"/>
</dbReference>
<keyword evidence="9" id="KW-0732">Signal</keyword>
<evidence type="ECO:0000256" key="19">
    <source>
        <dbReference type="ARBA" id="ARBA00058054"/>
    </source>
</evidence>
<feature type="transmembrane region" description="Helical" evidence="24">
    <location>
        <begin position="286"/>
        <end position="306"/>
    </location>
</feature>
<dbReference type="Proteomes" id="UP000289738">
    <property type="component" value="Chromosome B03"/>
</dbReference>
<evidence type="ECO:0000256" key="11">
    <source>
        <dbReference type="ARBA" id="ARBA00022741"/>
    </source>
</evidence>
<accession>A0A444ZXF9</accession>
<dbReference type="EMBL" id="SDMP01000013">
    <property type="protein sequence ID" value="RYR18712.1"/>
    <property type="molecule type" value="Genomic_DNA"/>
</dbReference>
<comment type="function">
    <text evidence="19">Involved in resistance response to the pathogenic oomycetes Phytophthora infestans and Phytophthora capsici.</text>
</comment>
<evidence type="ECO:0000313" key="27">
    <source>
        <dbReference type="Proteomes" id="UP000289738"/>
    </source>
</evidence>
<keyword evidence="12" id="KW-0418">Kinase</keyword>
<sequence>MGSTLINNTTTVIRQRQRRIAINSFDPNNKDIVYEQSASPVTPSIQLTRNRQDATQGSSTGRATYYQPMHLWDKASRNLTHFTTHFSFIIDSQNRTNYADGFAFFLAPNGSKLPNAGGGTLGLVPNNQTLNATENPFVAVEFDIFSNVEWDPPAEHVGIDINSMRSAANVTWFAADSIKQGKLNQAWISYDATSLNLSVTFTGSSNGTTLLQHLSAIVDLRTYLPEYVTFGFSGATGTSFAIHQILSWDFNSTLQELQVIANPPAMTPSYPPVVTEKKKGANNTGLAVGLAMGGVVVVLGLGLVSFKLWKKGSDDEEEDDQDFEEHMGDDFGRGTGPKRYSYAELARAADNFKDENELGQGGFGGVYRGYLKDINSYVAIKRISEHSHQGIKEFASEVKIISRLRHRNLVQLIGWCPKRKKLLLVYEYMPNGSLDVHLFNKQNLLRWTVRYNIARGLAAALLYLNEEWEQCVVHRDIKSSNIMLDSEFNAKLGDFGLARLVDHAKGAQTTALAGTLGYMAPECNTTFRATKESDVYSFGVVALEIACGRKPIKYNAPEREINIVEWVWGLYGSGRILEAADERLDGDFVEEQMKCLMVVGLWCAHPDHRSRPSMRQAIQVLNFEAPLPTLPLSLPVPTYVHSSSNLAPFSIDNSSGDVQYQTMSSTSNSNTTSSGVTTTSDDVSPSKSLLHSRQHTLMK</sequence>
<dbReference type="GO" id="GO:0030246">
    <property type="term" value="F:carbohydrate binding"/>
    <property type="evidence" value="ECO:0007669"/>
    <property type="project" value="UniProtKB-KW"/>
</dbReference>
<evidence type="ECO:0000313" key="26">
    <source>
        <dbReference type="EMBL" id="RYR18712.1"/>
    </source>
</evidence>
<evidence type="ECO:0000256" key="20">
    <source>
        <dbReference type="ARBA" id="ARBA00058818"/>
    </source>
</evidence>
<dbReference type="SUPFAM" id="SSF56112">
    <property type="entry name" value="Protein kinase-like (PK-like)"/>
    <property type="match status" value="1"/>
</dbReference>
<dbReference type="SMART" id="SM00220">
    <property type="entry name" value="S_TKc"/>
    <property type="match status" value="1"/>
</dbReference>
<evidence type="ECO:0000256" key="3">
    <source>
        <dbReference type="ARBA" id="ARBA00008536"/>
    </source>
</evidence>
<keyword evidence="16 24" id="KW-0472">Membrane</keyword>
<dbReference type="PROSITE" id="PS50011">
    <property type="entry name" value="PROTEIN_KINASE_DOM"/>
    <property type="match status" value="1"/>
</dbReference>
<evidence type="ECO:0000256" key="6">
    <source>
        <dbReference type="ARBA" id="ARBA00022527"/>
    </source>
</evidence>
<keyword evidence="18" id="KW-0325">Glycoprotein</keyword>
<evidence type="ECO:0000256" key="24">
    <source>
        <dbReference type="SAM" id="Phobius"/>
    </source>
</evidence>
<evidence type="ECO:0000256" key="8">
    <source>
        <dbReference type="ARBA" id="ARBA00022692"/>
    </source>
</evidence>
<dbReference type="GO" id="GO:0005524">
    <property type="term" value="F:ATP binding"/>
    <property type="evidence" value="ECO:0007669"/>
    <property type="project" value="UniProtKB-UniRule"/>
</dbReference>
<keyword evidence="13" id="KW-0611">Plant defense</keyword>
<evidence type="ECO:0000256" key="2">
    <source>
        <dbReference type="ARBA" id="ARBA00007606"/>
    </source>
</evidence>
<name>A0A444ZXF9_ARAHY</name>
<evidence type="ECO:0000256" key="1">
    <source>
        <dbReference type="ARBA" id="ARBA00004251"/>
    </source>
</evidence>
<keyword evidence="6" id="KW-0723">Serine/threonine-protein kinase</keyword>
<organism evidence="26 27">
    <name type="scientific">Arachis hypogaea</name>
    <name type="common">Peanut</name>
    <dbReference type="NCBI Taxonomy" id="3818"/>
    <lineage>
        <taxon>Eukaryota</taxon>
        <taxon>Viridiplantae</taxon>
        <taxon>Streptophyta</taxon>
        <taxon>Embryophyta</taxon>
        <taxon>Tracheophyta</taxon>
        <taxon>Spermatophyta</taxon>
        <taxon>Magnoliopsida</taxon>
        <taxon>eudicotyledons</taxon>
        <taxon>Gunneridae</taxon>
        <taxon>Pentapetalae</taxon>
        <taxon>rosids</taxon>
        <taxon>fabids</taxon>
        <taxon>Fabales</taxon>
        <taxon>Fabaceae</taxon>
        <taxon>Papilionoideae</taxon>
        <taxon>50 kb inversion clade</taxon>
        <taxon>dalbergioids sensu lato</taxon>
        <taxon>Dalbergieae</taxon>
        <taxon>Pterocarpus clade</taxon>
        <taxon>Arachis</taxon>
    </lineage>
</organism>
<comment type="similarity">
    <text evidence="3">In the N-terminal section; belongs to the leguminous lectin family.</text>
</comment>
<evidence type="ECO:0000256" key="12">
    <source>
        <dbReference type="ARBA" id="ARBA00022777"/>
    </source>
</evidence>
<protein>
    <recommendedName>
        <fullName evidence="25">Protein kinase domain-containing protein</fullName>
    </recommendedName>
</protein>
<evidence type="ECO:0000256" key="15">
    <source>
        <dbReference type="ARBA" id="ARBA00022989"/>
    </source>
</evidence>